<sequence>MRIVFNTSPLIFLEKLKYLDKIFDVFSEVIIPKAVYDEIRAKNDESSKKIAELISMGKIKVLQVTAEGIVGLHKGETEAIILAKRNNCWVALDDLKARKVARSEGVKVIGTLGILKLLKELNLAKFEPEDLFKELTQVGFRIKKELFFEIFKD</sequence>
<dbReference type="PaxDb" id="523849-OCC_10704"/>
<gene>
    <name evidence="1" type="ORF">OCC_10704</name>
</gene>
<dbReference type="STRING" id="523849.OCC_10704"/>
<reference evidence="1 2" key="1">
    <citation type="journal article" date="2012" name="J. Bacteriol.">
        <title>Genome sequence of the model hyperthermophilic archaeon Thermococcus litoralis NS-C.</title>
        <authorList>
            <person name="Gardner A.F."/>
            <person name="Kumar S."/>
            <person name="Perler F.B."/>
        </authorList>
    </citation>
    <scope>NUCLEOTIDE SEQUENCE [LARGE SCALE GENOMIC DNA]</scope>
    <source>
        <strain evidence="2">ATCC 51850 / DSM 5473 / JCM 8560 / NS-C</strain>
    </source>
</reference>
<dbReference type="InterPro" id="IPR021799">
    <property type="entry name" value="PIN-like_prokaryotic"/>
</dbReference>
<dbReference type="AlphaFoldDB" id="H3ZR99"/>
<keyword evidence="2" id="KW-1185">Reference proteome</keyword>
<dbReference type="SUPFAM" id="SSF88723">
    <property type="entry name" value="PIN domain-like"/>
    <property type="match status" value="1"/>
</dbReference>
<dbReference type="Gene3D" id="3.40.50.1010">
    <property type="entry name" value="5'-nuclease"/>
    <property type="match status" value="1"/>
</dbReference>
<dbReference type="RefSeq" id="WP_004070064.1">
    <property type="nucleotide sequence ID" value="NC_022084.1"/>
</dbReference>
<dbReference type="KEGG" id="tlt:OCC_10704"/>
<dbReference type="PANTHER" id="PTHR39550">
    <property type="entry name" value="SLL0658 PROTEIN"/>
    <property type="match status" value="1"/>
</dbReference>
<dbReference type="Pfam" id="PF11848">
    <property type="entry name" value="DUF3368"/>
    <property type="match status" value="1"/>
</dbReference>
<dbReference type="HOGENOM" id="CLU_115769_0_2_2"/>
<dbReference type="OrthoDB" id="323844at2157"/>
<protein>
    <recommendedName>
        <fullName evidence="3">DUF3368 domain-containing protein</fullName>
    </recommendedName>
</protein>
<accession>H3ZR99</accession>
<name>H3ZR99_THELN</name>
<dbReference type="Proteomes" id="UP000015502">
    <property type="component" value="Chromosome"/>
</dbReference>
<evidence type="ECO:0008006" key="3">
    <source>
        <dbReference type="Google" id="ProtNLM"/>
    </source>
</evidence>
<dbReference type="EMBL" id="CP006670">
    <property type="protein sequence ID" value="EHR77568.1"/>
    <property type="molecule type" value="Genomic_DNA"/>
</dbReference>
<organism evidence="1 2">
    <name type="scientific">Thermococcus litoralis (strain ATCC 51850 / DSM 5473 / JCM 8560 / NS-C)</name>
    <dbReference type="NCBI Taxonomy" id="523849"/>
    <lineage>
        <taxon>Archaea</taxon>
        <taxon>Methanobacteriati</taxon>
        <taxon>Methanobacteriota</taxon>
        <taxon>Thermococci</taxon>
        <taxon>Thermococcales</taxon>
        <taxon>Thermococcaceae</taxon>
        <taxon>Thermococcus</taxon>
    </lineage>
</organism>
<evidence type="ECO:0000313" key="2">
    <source>
        <dbReference type="Proteomes" id="UP000015502"/>
    </source>
</evidence>
<dbReference type="PANTHER" id="PTHR39550:SF1">
    <property type="entry name" value="SLL0658 PROTEIN"/>
    <property type="match status" value="1"/>
</dbReference>
<evidence type="ECO:0000313" key="1">
    <source>
        <dbReference type="EMBL" id="EHR77568.1"/>
    </source>
</evidence>
<dbReference type="GeneID" id="16549464"/>
<dbReference type="InterPro" id="IPR029060">
    <property type="entry name" value="PIN-like_dom_sf"/>
</dbReference>
<proteinExistence type="predicted"/>